<evidence type="ECO:0000313" key="3">
    <source>
        <dbReference type="EMBL" id="KAE9037949.1"/>
    </source>
</evidence>
<evidence type="ECO:0000259" key="2">
    <source>
        <dbReference type="Pfam" id="PF13843"/>
    </source>
</evidence>
<proteinExistence type="predicted"/>
<dbReference type="Proteomes" id="UP000435112">
    <property type="component" value="Unassembled WGS sequence"/>
</dbReference>
<feature type="compositionally biased region" description="Basic and acidic residues" evidence="1">
    <location>
        <begin position="912"/>
        <end position="922"/>
    </location>
</feature>
<name>A0A6A3N8I5_9STRA</name>
<feature type="region of interest" description="Disordered" evidence="1">
    <location>
        <begin position="890"/>
        <end position="955"/>
    </location>
</feature>
<dbReference type="InterPro" id="IPR029526">
    <property type="entry name" value="PGBD"/>
</dbReference>
<feature type="region of interest" description="Disordered" evidence="1">
    <location>
        <begin position="180"/>
        <end position="264"/>
    </location>
</feature>
<organism evidence="3 4">
    <name type="scientific">Phytophthora rubi</name>
    <dbReference type="NCBI Taxonomy" id="129364"/>
    <lineage>
        <taxon>Eukaryota</taxon>
        <taxon>Sar</taxon>
        <taxon>Stramenopiles</taxon>
        <taxon>Oomycota</taxon>
        <taxon>Peronosporomycetes</taxon>
        <taxon>Peronosporales</taxon>
        <taxon>Peronosporaceae</taxon>
        <taxon>Phytophthora</taxon>
    </lineage>
</organism>
<feature type="compositionally biased region" description="Gly residues" evidence="1">
    <location>
        <begin position="942"/>
        <end position="955"/>
    </location>
</feature>
<feature type="region of interest" description="Disordered" evidence="1">
    <location>
        <begin position="25"/>
        <end position="142"/>
    </location>
</feature>
<evidence type="ECO:0000256" key="1">
    <source>
        <dbReference type="SAM" id="MobiDB-lite"/>
    </source>
</evidence>
<dbReference type="OrthoDB" id="117306at2759"/>
<protein>
    <recommendedName>
        <fullName evidence="2">PiggyBac transposable element-derived protein domain-containing protein</fullName>
    </recommendedName>
</protein>
<gene>
    <name evidence="3" type="ORF">PR002_g6289</name>
</gene>
<sequence>MPGPVVKTPRHKLTAEERRRCIAALSDRHERRMRREEVAEQHAAGGKKTKKASRKKAAKHTTPAMEIAESKGCAASTERVLRSEAAEEKEPTAAHESAEAKETAAGSPETQTPSVTPPTTEHRAPGKERASGCKPPVANLTTSLSAPAHPVVAEVVEVVEDIIEGVANSVLMGVSAALAHSPVSAGTSRPPCKGKQKRSREAVSKKRRRAVLQDESEIDAAPGNPNIMDRGANQCTALNSDEDPDLREEPEDEEDADDDSWTEDWDIGELSDEELDEVPEELPDSVWLSAARDSRLMSSMRHDGWEYDPSKFGPDPTYEGLYDGPYGPSDSVLNVAEDPLALLFYFLPPKLWSQIAVESNTYHAQSIPLRARAIRFQQRRNGGEVEDLGEIRRRLSRVPDIEGWEVLRVMGLLIARMLVPIRKGIAAHWSLKKVGALPTNRFNLFMTKNRFFHIMGYLHFSNNKSPQAKLDRAWKIRPVVDVLQRTFARGYRTPPPRRQLLRSYASVALPLQPDQAVQQRQTPQVGHEGFCCCLRENSVLHEVVLMIEIYCGAKTHLQTPVPKDNNTGEAAVVRNMNALLPPSPTAPWRLVVTDRFYTSVKLALELLHRRMYITGTIQCDRAGYAPGVVTAKKYKTINKRKFLVPPQGTIRLAENKQFAQITACMWMDRNPVHMLSSGGSRVPGTVMRRIQGEVQPHPAPELVRDYHRWMGGVDVNDQLRMQRYSVQLCYKTRKYYKTLFFGLFDMALVNAFIVFRHHKKANNKRPAKHSAFFEELMEQLLAIDSAEAFKEIEEATSARDRIAPSPARSESRYQPSEGVGGVEGGHLLEENPDTVDSEKFTKYFCPECSSGKRRKYLCNVVREGREKTCFQIWHQDWSNGNDIPRLLLQDHKVRDRAPPSRPNKKRRSSGQSHHDAPTRADSEGSVDEDSEDSCVMNAGSERAGGNGGGVTGDES</sequence>
<feature type="compositionally biased region" description="Basic and acidic residues" evidence="1">
    <location>
        <begin position="79"/>
        <end position="102"/>
    </location>
</feature>
<accession>A0A6A3N8I5</accession>
<comment type="caution">
    <text evidence="3">The sequence shown here is derived from an EMBL/GenBank/DDBJ whole genome shotgun (WGS) entry which is preliminary data.</text>
</comment>
<feature type="compositionally biased region" description="Polar residues" evidence="1">
    <location>
        <begin position="108"/>
        <end position="119"/>
    </location>
</feature>
<feature type="compositionally biased region" description="Basic and acidic residues" evidence="1">
    <location>
        <begin position="120"/>
        <end position="131"/>
    </location>
</feature>
<dbReference type="Pfam" id="PF13843">
    <property type="entry name" value="DDE_Tnp_1_7"/>
    <property type="match status" value="1"/>
</dbReference>
<feature type="region of interest" description="Disordered" evidence="1">
    <location>
        <begin position="796"/>
        <end position="825"/>
    </location>
</feature>
<feature type="compositionally biased region" description="Basic and acidic residues" evidence="1">
    <location>
        <begin position="25"/>
        <end position="40"/>
    </location>
</feature>
<evidence type="ECO:0000313" key="4">
    <source>
        <dbReference type="Proteomes" id="UP000435112"/>
    </source>
</evidence>
<feature type="compositionally biased region" description="Basic residues" evidence="1">
    <location>
        <begin position="45"/>
        <end position="59"/>
    </location>
</feature>
<feature type="domain" description="PiggyBac transposable element-derived protein" evidence="2">
    <location>
        <begin position="338"/>
        <end position="752"/>
    </location>
</feature>
<reference evidence="3 4" key="1">
    <citation type="submission" date="2018-09" db="EMBL/GenBank/DDBJ databases">
        <title>Genomic investigation of the strawberry pathogen Phytophthora fragariae indicates pathogenicity is determined by transcriptional variation in three key races.</title>
        <authorList>
            <person name="Adams T.M."/>
            <person name="Armitage A.D."/>
            <person name="Sobczyk M.K."/>
            <person name="Bates H.J."/>
            <person name="Dunwell J.M."/>
            <person name="Nellist C.F."/>
            <person name="Harrison R.J."/>
        </authorList>
    </citation>
    <scope>NUCLEOTIDE SEQUENCE [LARGE SCALE GENOMIC DNA]</scope>
    <source>
        <strain evidence="3 4">SCRP324</strain>
    </source>
</reference>
<dbReference type="AlphaFoldDB" id="A0A6A3N8I5"/>
<dbReference type="PANTHER" id="PTHR46599">
    <property type="entry name" value="PIGGYBAC TRANSPOSABLE ELEMENT-DERIVED PROTEIN 4"/>
    <property type="match status" value="1"/>
</dbReference>
<dbReference type="PANTHER" id="PTHR46599:SF3">
    <property type="entry name" value="PIGGYBAC TRANSPOSABLE ELEMENT-DERIVED PROTEIN 4"/>
    <property type="match status" value="1"/>
</dbReference>
<feature type="compositionally biased region" description="Acidic residues" evidence="1">
    <location>
        <begin position="240"/>
        <end position="264"/>
    </location>
</feature>
<dbReference type="EMBL" id="QXFU01000281">
    <property type="protein sequence ID" value="KAE9037949.1"/>
    <property type="molecule type" value="Genomic_DNA"/>
</dbReference>